<protein>
    <submittedName>
        <fullName evidence="2">Glycosyltransferase</fullName>
        <ecNumber evidence="2">2.4.-.-</ecNumber>
    </submittedName>
</protein>
<keyword evidence="3" id="KW-1185">Reference proteome</keyword>
<dbReference type="InterPro" id="IPR029044">
    <property type="entry name" value="Nucleotide-diphossugar_trans"/>
</dbReference>
<keyword evidence="2" id="KW-0808">Transferase</keyword>
<comment type="caution">
    <text evidence="2">The sequence shown here is derived from an EMBL/GenBank/DDBJ whole genome shotgun (WGS) entry which is preliminary data.</text>
</comment>
<dbReference type="InterPro" id="IPR011990">
    <property type="entry name" value="TPR-like_helical_dom_sf"/>
</dbReference>
<keyword evidence="2" id="KW-0328">Glycosyltransferase</keyword>
<dbReference type="PANTHER" id="PTHR22916:SF3">
    <property type="entry name" value="UDP-GLCNAC:BETAGAL BETA-1,3-N-ACETYLGLUCOSAMINYLTRANSFERASE-LIKE PROTEIN 1"/>
    <property type="match status" value="1"/>
</dbReference>
<dbReference type="SUPFAM" id="SSF53448">
    <property type="entry name" value="Nucleotide-diphospho-sugar transferases"/>
    <property type="match status" value="1"/>
</dbReference>
<dbReference type="EC" id="2.4.-.-" evidence="2"/>
<sequence>MTDTLPAPVRTHAPVTAVVPTHNRPEMMKRAVQSIVDQTYQGPIEILVVFDACEPVLPDVELPPNRTLAALVNDRVRGLAGGRNTGILAATTQFVAFLDDDDYWFPEKLECQMELFAERPDALLVGTAMVVDDGERTHERLVPSDTVTHRDLLKKKFAGLHSSSFVFRRAALIEQLGMIDEDLPKAYGEDWDILLRTSAITDVHVVNRPLVGVTWQGQSYFFGKWALYAEALQYLLAKHPDLGADPRNLGHIQSQIAFALAASGQRREARGWARRAIRNDFRQPKAHLALAIALRLITADRVARIVQRFGKGI</sequence>
<name>A0ABV6RYT2_9GAMM</name>
<dbReference type="InterPro" id="IPR001173">
    <property type="entry name" value="Glyco_trans_2-like"/>
</dbReference>
<dbReference type="Pfam" id="PF00535">
    <property type="entry name" value="Glycos_transf_2"/>
    <property type="match status" value="1"/>
</dbReference>
<dbReference type="Gene3D" id="3.90.550.10">
    <property type="entry name" value="Spore Coat Polysaccharide Biosynthesis Protein SpsA, Chain A"/>
    <property type="match status" value="1"/>
</dbReference>
<dbReference type="RefSeq" id="WP_386673362.1">
    <property type="nucleotide sequence ID" value="NZ_JBHLTG010000007.1"/>
</dbReference>
<dbReference type="Proteomes" id="UP001589896">
    <property type="component" value="Unassembled WGS sequence"/>
</dbReference>
<dbReference type="CDD" id="cd00761">
    <property type="entry name" value="Glyco_tranf_GTA_type"/>
    <property type="match status" value="1"/>
</dbReference>
<evidence type="ECO:0000259" key="1">
    <source>
        <dbReference type="Pfam" id="PF00535"/>
    </source>
</evidence>
<organism evidence="2 3">
    <name type="scientific">Lysobacter korlensis</name>
    <dbReference type="NCBI Taxonomy" id="553636"/>
    <lineage>
        <taxon>Bacteria</taxon>
        <taxon>Pseudomonadati</taxon>
        <taxon>Pseudomonadota</taxon>
        <taxon>Gammaproteobacteria</taxon>
        <taxon>Lysobacterales</taxon>
        <taxon>Lysobacteraceae</taxon>
        <taxon>Lysobacter</taxon>
    </lineage>
</organism>
<accession>A0ABV6RYT2</accession>
<dbReference type="PANTHER" id="PTHR22916">
    <property type="entry name" value="GLYCOSYLTRANSFERASE"/>
    <property type="match status" value="1"/>
</dbReference>
<evidence type="ECO:0000313" key="2">
    <source>
        <dbReference type="EMBL" id="MFC0681068.1"/>
    </source>
</evidence>
<evidence type="ECO:0000313" key="3">
    <source>
        <dbReference type="Proteomes" id="UP001589896"/>
    </source>
</evidence>
<gene>
    <name evidence="2" type="ORF">ACFFGH_24840</name>
</gene>
<dbReference type="SUPFAM" id="SSF48452">
    <property type="entry name" value="TPR-like"/>
    <property type="match status" value="1"/>
</dbReference>
<reference evidence="2 3" key="1">
    <citation type="submission" date="2024-09" db="EMBL/GenBank/DDBJ databases">
        <authorList>
            <person name="Sun Q."/>
            <person name="Mori K."/>
        </authorList>
    </citation>
    <scope>NUCLEOTIDE SEQUENCE [LARGE SCALE GENOMIC DNA]</scope>
    <source>
        <strain evidence="2 3">KCTC 23076</strain>
    </source>
</reference>
<dbReference type="EMBL" id="JBHLTG010000007">
    <property type="protein sequence ID" value="MFC0681068.1"/>
    <property type="molecule type" value="Genomic_DNA"/>
</dbReference>
<dbReference type="GO" id="GO:0016757">
    <property type="term" value="F:glycosyltransferase activity"/>
    <property type="evidence" value="ECO:0007669"/>
    <property type="project" value="UniProtKB-KW"/>
</dbReference>
<feature type="domain" description="Glycosyltransferase 2-like" evidence="1">
    <location>
        <begin position="17"/>
        <end position="173"/>
    </location>
</feature>
<proteinExistence type="predicted"/>